<dbReference type="AlphaFoldDB" id="D2QDZ1"/>
<dbReference type="Proteomes" id="UP000002028">
    <property type="component" value="Chromosome"/>
</dbReference>
<organism evidence="1 2">
    <name type="scientific">Spirosoma linguale (strain ATCC 33905 / DSM 74 / LMG 10896 / Claus 1)</name>
    <dbReference type="NCBI Taxonomy" id="504472"/>
    <lineage>
        <taxon>Bacteria</taxon>
        <taxon>Pseudomonadati</taxon>
        <taxon>Bacteroidota</taxon>
        <taxon>Cytophagia</taxon>
        <taxon>Cytophagales</taxon>
        <taxon>Cytophagaceae</taxon>
        <taxon>Spirosoma</taxon>
    </lineage>
</organism>
<protein>
    <submittedName>
        <fullName evidence="1">Uncharacterized protein</fullName>
    </submittedName>
</protein>
<gene>
    <name evidence="1" type="ordered locus">Slin_5236</name>
</gene>
<dbReference type="RefSeq" id="WP_012929708.1">
    <property type="nucleotide sequence ID" value="NC_013730.1"/>
</dbReference>
<proteinExistence type="predicted"/>
<dbReference type="HOGENOM" id="CLU_2425457_0_0_10"/>
<reference evidence="1 2" key="1">
    <citation type="journal article" date="2010" name="Stand. Genomic Sci.">
        <title>Complete genome sequence of Spirosoma linguale type strain (1).</title>
        <authorList>
            <person name="Lail K."/>
            <person name="Sikorski J."/>
            <person name="Saunders E."/>
            <person name="Lapidus A."/>
            <person name="Glavina Del Rio T."/>
            <person name="Copeland A."/>
            <person name="Tice H."/>
            <person name="Cheng J.-F."/>
            <person name="Lucas S."/>
            <person name="Nolan M."/>
            <person name="Bruce D."/>
            <person name="Goodwin L."/>
            <person name="Pitluck S."/>
            <person name="Ivanova N."/>
            <person name="Mavromatis K."/>
            <person name="Ovchinnikova G."/>
            <person name="Pati A."/>
            <person name="Chen A."/>
            <person name="Palaniappan K."/>
            <person name="Land M."/>
            <person name="Hauser L."/>
            <person name="Chang Y.-J."/>
            <person name="Jeffries C.D."/>
            <person name="Chain P."/>
            <person name="Brettin T."/>
            <person name="Detter J.C."/>
            <person name="Schuetze A."/>
            <person name="Rohde M."/>
            <person name="Tindall B.J."/>
            <person name="Goeker M."/>
            <person name="Bristow J."/>
            <person name="Eisen J.A."/>
            <person name="Markowitz V."/>
            <person name="Hugenholtz P."/>
            <person name="Kyrpides N.C."/>
            <person name="Klenk H.-P."/>
            <person name="Chen F."/>
        </authorList>
    </citation>
    <scope>NUCLEOTIDE SEQUENCE [LARGE SCALE GENOMIC DNA]</scope>
    <source>
        <strain evidence="2">ATCC 33905 / DSM 74 / LMG 10896 / Claus 1</strain>
    </source>
</reference>
<evidence type="ECO:0000313" key="1">
    <source>
        <dbReference type="EMBL" id="ADB41207.1"/>
    </source>
</evidence>
<evidence type="ECO:0000313" key="2">
    <source>
        <dbReference type="Proteomes" id="UP000002028"/>
    </source>
</evidence>
<dbReference type="eggNOG" id="ENOG50331NR">
    <property type="taxonomic scope" value="Bacteria"/>
</dbReference>
<name>D2QDZ1_SPILD</name>
<accession>D2QDZ1</accession>
<keyword evidence="2" id="KW-1185">Reference proteome</keyword>
<dbReference type="STRING" id="504472.Slin_5236"/>
<dbReference type="KEGG" id="sli:Slin_5236"/>
<sequence>MKRAPIKTGARFVYGVCSIDMETNLINSAFIVDEAAFRAAIVPGKFVRLEYLTDLNEFIKADVTIKQLLTENGAESLELATGDVVPLDRVVSVSGNLSPRYPGYGNYSCDC</sequence>
<dbReference type="EMBL" id="CP001769">
    <property type="protein sequence ID" value="ADB41207.1"/>
    <property type="molecule type" value="Genomic_DNA"/>
</dbReference>